<dbReference type="InterPro" id="IPR013022">
    <property type="entry name" value="Xyl_isomerase-like_TIM-brl"/>
</dbReference>
<proteinExistence type="predicted"/>
<dbReference type="OrthoDB" id="59344at2157"/>
<dbReference type="Proteomes" id="UP000053695">
    <property type="component" value="Unassembled WGS sequence"/>
</dbReference>
<dbReference type="Gene3D" id="3.20.20.150">
    <property type="entry name" value="Divalent-metal-dependent TIM barrel enzymes"/>
    <property type="match status" value="1"/>
</dbReference>
<dbReference type="GO" id="GO:0016853">
    <property type="term" value="F:isomerase activity"/>
    <property type="evidence" value="ECO:0007669"/>
    <property type="project" value="UniProtKB-KW"/>
</dbReference>
<dbReference type="PANTHER" id="PTHR12110">
    <property type="entry name" value="HYDROXYPYRUVATE ISOMERASE"/>
    <property type="match status" value="1"/>
</dbReference>
<gene>
    <name evidence="2" type="ORF">J422_01550</name>
</gene>
<organism evidence="2 3">
    <name type="scientific">Methanocaldococcus villosus KIN24-T80</name>
    <dbReference type="NCBI Taxonomy" id="1069083"/>
    <lineage>
        <taxon>Archaea</taxon>
        <taxon>Methanobacteriati</taxon>
        <taxon>Methanobacteriota</taxon>
        <taxon>Methanomada group</taxon>
        <taxon>Methanococci</taxon>
        <taxon>Methanococcales</taxon>
        <taxon>Methanocaldococcaceae</taxon>
        <taxon>Methanocaldococcus</taxon>
    </lineage>
</organism>
<protein>
    <submittedName>
        <fullName evidence="2">Xylose isomerase domain-containing protein TIM barrel</fullName>
    </submittedName>
</protein>
<dbReference type="SUPFAM" id="SSF51658">
    <property type="entry name" value="Xylose isomerase-like"/>
    <property type="match status" value="1"/>
</dbReference>
<comment type="caution">
    <text evidence="2">The sequence shown here is derived from an EMBL/GenBank/DDBJ whole genome shotgun (WGS) entry which is preliminary data.</text>
</comment>
<dbReference type="InterPro" id="IPR036237">
    <property type="entry name" value="Xyl_isomerase-like_sf"/>
</dbReference>
<dbReference type="PANTHER" id="PTHR12110:SF21">
    <property type="entry name" value="XYLOSE ISOMERASE-LIKE TIM BARREL DOMAIN-CONTAINING PROTEIN"/>
    <property type="match status" value="1"/>
</dbReference>
<dbReference type="AlphaFoldDB" id="N6VTT4"/>
<dbReference type="PATRIC" id="fig|1069083.5.peg.305"/>
<feature type="domain" description="Xylose isomerase-like TIM barrel" evidence="1">
    <location>
        <begin position="21"/>
        <end position="251"/>
    </location>
</feature>
<dbReference type="RefSeq" id="WP_004589969.1">
    <property type="nucleotide sequence ID" value="NZ_APMM01000011.1"/>
</dbReference>
<evidence type="ECO:0000313" key="2">
    <source>
        <dbReference type="EMBL" id="ENN96566.1"/>
    </source>
</evidence>
<dbReference type="InterPro" id="IPR050312">
    <property type="entry name" value="IolE/XylAMocC-like"/>
</dbReference>
<sequence>MRIGLSTLFFWEYPMFEIVDIFREIGLKCMEFFPENPDFWDNRFDLDYISELRREFKKFDIGLHAPHIELNPSSLNPYVREASIKETLWSLELAKFYRCDVITIHPGKRPTTREPTKEEYDHFYNYLNICLKEAKKKKITFCMENLPKKINRIGWHPKDVENILKNFEGLYLTLDFPHAKGYLDEFLELYDYIKHTHISGVINNRDHCSLIKSDIDFSKYILELLHRGYKGMFNLELDDRRFGKNLSKEEKINIVIKEVEYLESI</sequence>
<reference evidence="2 3" key="1">
    <citation type="journal article" date="2013" name="Genome Announc.">
        <title>Draft Genome Sequence of a Highly Flagellated, Fast-Swimming Archaeon, Methanocaldococcus villosus Strain KIN24-T80 (DSM 22612).</title>
        <authorList>
            <person name="Thennarasu S."/>
            <person name="Polireddy D."/>
            <person name="Antony A."/>
            <person name="Yada M.R."/>
            <person name="Algarawi S."/>
            <person name="Sivakumar N."/>
        </authorList>
    </citation>
    <scope>NUCLEOTIDE SEQUENCE [LARGE SCALE GENOMIC DNA]</scope>
    <source>
        <strain evidence="2 3">KIN24-T80</strain>
    </source>
</reference>
<evidence type="ECO:0000313" key="3">
    <source>
        <dbReference type="Proteomes" id="UP000053695"/>
    </source>
</evidence>
<dbReference type="Pfam" id="PF01261">
    <property type="entry name" value="AP_endonuc_2"/>
    <property type="match status" value="1"/>
</dbReference>
<accession>N6VTT4</accession>
<keyword evidence="3" id="KW-1185">Reference proteome</keyword>
<name>N6VTT4_9EURY</name>
<keyword evidence="2" id="KW-0413">Isomerase</keyword>
<evidence type="ECO:0000259" key="1">
    <source>
        <dbReference type="Pfam" id="PF01261"/>
    </source>
</evidence>
<dbReference type="EMBL" id="APMM01000011">
    <property type="protein sequence ID" value="ENN96566.1"/>
    <property type="molecule type" value="Genomic_DNA"/>
</dbReference>
<dbReference type="STRING" id="1069083.GCA_000371805_00437"/>